<accession>A0ABW1FEE8</accession>
<dbReference type="InterPro" id="IPR051601">
    <property type="entry name" value="Serine_prot/Carboxylest_S33"/>
</dbReference>
<dbReference type="Pfam" id="PF00561">
    <property type="entry name" value="Abhydrolase_1"/>
    <property type="match status" value="1"/>
</dbReference>
<feature type="domain" description="Peptidase S33 tripeptidyl aminopeptidase-like C-terminal" evidence="7">
    <location>
        <begin position="402"/>
        <end position="501"/>
    </location>
</feature>
<proteinExistence type="inferred from homology"/>
<evidence type="ECO:0000313" key="9">
    <source>
        <dbReference type="Proteomes" id="UP001596241"/>
    </source>
</evidence>
<evidence type="ECO:0000259" key="7">
    <source>
        <dbReference type="Pfam" id="PF08386"/>
    </source>
</evidence>
<dbReference type="Gene3D" id="3.40.50.1820">
    <property type="entry name" value="alpha/beta hydrolase"/>
    <property type="match status" value="1"/>
</dbReference>
<dbReference type="RefSeq" id="WP_345081513.1">
    <property type="nucleotide sequence ID" value="NZ_BAAAWG010000006.1"/>
</dbReference>
<dbReference type="Proteomes" id="UP001596241">
    <property type="component" value="Unassembled WGS sequence"/>
</dbReference>
<evidence type="ECO:0000259" key="6">
    <source>
        <dbReference type="Pfam" id="PF00561"/>
    </source>
</evidence>
<evidence type="ECO:0000256" key="2">
    <source>
        <dbReference type="ARBA" id="ARBA00022729"/>
    </source>
</evidence>
<dbReference type="PANTHER" id="PTHR43248:SF29">
    <property type="entry name" value="TRIPEPTIDYL AMINOPEPTIDASE"/>
    <property type="match status" value="1"/>
</dbReference>
<dbReference type="Pfam" id="PF08386">
    <property type="entry name" value="Abhydrolase_4"/>
    <property type="match status" value="1"/>
</dbReference>
<feature type="compositionally biased region" description="Low complexity" evidence="4">
    <location>
        <begin position="345"/>
        <end position="367"/>
    </location>
</feature>
<evidence type="ECO:0000256" key="5">
    <source>
        <dbReference type="SAM" id="SignalP"/>
    </source>
</evidence>
<feature type="domain" description="AB hydrolase-1" evidence="6">
    <location>
        <begin position="91"/>
        <end position="276"/>
    </location>
</feature>
<comment type="similarity">
    <text evidence="1">Belongs to the peptidase S33 family.</text>
</comment>
<evidence type="ECO:0000313" key="8">
    <source>
        <dbReference type="EMBL" id="MFC5891559.1"/>
    </source>
</evidence>
<feature type="signal peptide" evidence="5">
    <location>
        <begin position="1"/>
        <end position="29"/>
    </location>
</feature>
<gene>
    <name evidence="8" type="ORF">ACFP3M_01775</name>
</gene>
<keyword evidence="9" id="KW-1185">Reference proteome</keyword>
<dbReference type="EMBL" id="JBHSPW010000001">
    <property type="protein sequence ID" value="MFC5891559.1"/>
    <property type="molecule type" value="Genomic_DNA"/>
</dbReference>
<organism evidence="8 9">
    <name type="scientific">Streptomyces ramulosus</name>
    <dbReference type="NCBI Taxonomy" id="47762"/>
    <lineage>
        <taxon>Bacteria</taxon>
        <taxon>Bacillati</taxon>
        <taxon>Actinomycetota</taxon>
        <taxon>Actinomycetes</taxon>
        <taxon>Kitasatosporales</taxon>
        <taxon>Streptomycetaceae</taxon>
        <taxon>Streptomyces</taxon>
    </lineage>
</organism>
<feature type="chain" id="PRO_5046517944" evidence="5">
    <location>
        <begin position="30"/>
        <end position="515"/>
    </location>
</feature>
<name>A0ABW1FEE8_9ACTN</name>
<evidence type="ECO:0000256" key="3">
    <source>
        <dbReference type="ARBA" id="ARBA00022801"/>
    </source>
</evidence>
<feature type="region of interest" description="Disordered" evidence="4">
    <location>
        <begin position="333"/>
        <end position="371"/>
    </location>
</feature>
<dbReference type="PANTHER" id="PTHR43248">
    <property type="entry name" value="2-SUCCINYL-6-HYDROXY-2,4-CYCLOHEXADIENE-1-CARBOXYLATE SYNTHASE"/>
    <property type="match status" value="1"/>
</dbReference>
<dbReference type="InterPro" id="IPR013595">
    <property type="entry name" value="Pept_S33_TAP-like_C"/>
</dbReference>
<reference evidence="9" key="1">
    <citation type="journal article" date="2019" name="Int. J. Syst. Evol. Microbiol.">
        <title>The Global Catalogue of Microorganisms (GCM) 10K type strain sequencing project: providing services to taxonomists for standard genome sequencing and annotation.</title>
        <authorList>
            <consortium name="The Broad Institute Genomics Platform"/>
            <consortium name="The Broad Institute Genome Sequencing Center for Infectious Disease"/>
            <person name="Wu L."/>
            <person name="Ma J."/>
        </authorList>
    </citation>
    <scope>NUCLEOTIDE SEQUENCE [LARGE SCALE GENOMIC DNA]</scope>
    <source>
        <strain evidence="9">CGMCC 1.15809</strain>
    </source>
</reference>
<dbReference type="InterPro" id="IPR029058">
    <property type="entry name" value="AB_hydrolase_fold"/>
</dbReference>
<protein>
    <submittedName>
        <fullName evidence="8">Alpha/beta fold hydrolase</fullName>
    </submittedName>
</protein>
<dbReference type="GO" id="GO:0016787">
    <property type="term" value="F:hydrolase activity"/>
    <property type="evidence" value="ECO:0007669"/>
    <property type="project" value="UniProtKB-KW"/>
</dbReference>
<dbReference type="InterPro" id="IPR000073">
    <property type="entry name" value="AB_hydrolase_1"/>
</dbReference>
<keyword evidence="2 5" id="KW-0732">Signal</keyword>
<sequence>MRIRRWAPLLVTGALATLAPTLMPARASAADPLHRFHHQRPEWHRCGATMPAAYRCATLKVPLDYRRPTGKTIDLAVSRMKTSTPGKRHGVMLFNPGGPGMPGALMPMVMADTMPETVRERYDLIGFDPRGVGRSTPLSCGLTTAEQSIKRPYHPGTFQKDVAWARSIAGKCRAHHGDDLRHFTTRNTARDMDVLRAVLGEKKISYLGTSYGTYLGAVYTQLFPERTDRFVLDSAVDPARIWRGMFQSWAKGAEEAFPRWARWTARHDATYHLGTTPAAVRKTFWDLVARADRKPVPHNGDTLNGDGIRATMQPLFVTPEFAAETVADLHKAAAGSGKPAKDTAPAEGAEPADGAGDSGPGDDAPADNSPAAFWSLACGDTAWPRDPAQYRRDAARDKRAYPLYGDFTSNITPCAFWAEPAEPATTVNNTTGVLTVQNQWDSQTPLASGLGMHRALKGSRMLYVAGGEGHGVYKKDPRTCADRTINAYLTTGQLPPHDLTCKVSGAPAEGTTPAH</sequence>
<comment type="caution">
    <text evidence="8">The sequence shown here is derived from an EMBL/GenBank/DDBJ whole genome shotgun (WGS) entry which is preliminary data.</text>
</comment>
<dbReference type="SUPFAM" id="SSF53474">
    <property type="entry name" value="alpha/beta-Hydrolases"/>
    <property type="match status" value="1"/>
</dbReference>
<evidence type="ECO:0000256" key="4">
    <source>
        <dbReference type="SAM" id="MobiDB-lite"/>
    </source>
</evidence>
<keyword evidence="3 8" id="KW-0378">Hydrolase</keyword>
<evidence type="ECO:0000256" key="1">
    <source>
        <dbReference type="ARBA" id="ARBA00010088"/>
    </source>
</evidence>